<evidence type="ECO:0008006" key="4">
    <source>
        <dbReference type="Google" id="ProtNLM"/>
    </source>
</evidence>
<dbReference type="EMBL" id="JPOS01000020">
    <property type="protein sequence ID" value="KGE88195.1"/>
    <property type="molecule type" value="Genomic_DNA"/>
</dbReference>
<dbReference type="RefSeq" id="WP_044219491.1">
    <property type="nucleotide sequence ID" value="NZ_CAKZLC010000037.1"/>
</dbReference>
<keyword evidence="3" id="KW-1185">Reference proteome</keyword>
<keyword evidence="1" id="KW-0732">Signal</keyword>
<feature type="signal peptide" evidence="1">
    <location>
        <begin position="1"/>
        <end position="20"/>
    </location>
</feature>
<reference evidence="2 3" key="1">
    <citation type="journal article" date="2014" name="Int. J. Syst. Evol. Microbiol.">
        <title>Phaeodactylibacter xiamenensis gen. nov., sp. nov., a member of the family Saprospiraceae isolated from the marine alga Phaeodactylum tricornutum.</title>
        <authorList>
            <person name="Chen Z.Jr."/>
            <person name="Lei X."/>
            <person name="Lai Q."/>
            <person name="Li Y."/>
            <person name="Zhang B."/>
            <person name="Zhang J."/>
            <person name="Zhang H."/>
            <person name="Yang L."/>
            <person name="Zheng W."/>
            <person name="Tian Y."/>
            <person name="Yu Z."/>
            <person name="Xu H.Jr."/>
            <person name="Zheng T."/>
        </authorList>
    </citation>
    <scope>NUCLEOTIDE SEQUENCE [LARGE SCALE GENOMIC DNA]</scope>
    <source>
        <strain evidence="2 3">KD52</strain>
    </source>
</reference>
<organism evidence="2 3">
    <name type="scientific">Phaeodactylibacter xiamenensis</name>
    <dbReference type="NCBI Taxonomy" id="1524460"/>
    <lineage>
        <taxon>Bacteria</taxon>
        <taxon>Pseudomonadati</taxon>
        <taxon>Bacteroidota</taxon>
        <taxon>Saprospiria</taxon>
        <taxon>Saprospirales</taxon>
        <taxon>Haliscomenobacteraceae</taxon>
        <taxon>Phaeodactylibacter</taxon>
    </lineage>
</organism>
<gene>
    <name evidence="2" type="ORF">IX84_10265</name>
</gene>
<dbReference type="Proteomes" id="UP000029736">
    <property type="component" value="Unassembled WGS sequence"/>
</dbReference>
<evidence type="ECO:0000313" key="3">
    <source>
        <dbReference type="Proteomes" id="UP000029736"/>
    </source>
</evidence>
<evidence type="ECO:0000313" key="2">
    <source>
        <dbReference type="EMBL" id="KGE88195.1"/>
    </source>
</evidence>
<dbReference type="OrthoDB" id="5526825at2"/>
<accession>A0A098S7W6</accession>
<comment type="caution">
    <text evidence="2">The sequence shown here is derived from an EMBL/GenBank/DDBJ whole genome shotgun (WGS) entry which is preliminary data.</text>
</comment>
<protein>
    <recommendedName>
        <fullName evidence="4">YARHG domain-containing protein</fullName>
    </recommendedName>
</protein>
<evidence type="ECO:0000256" key="1">
    <source>
        <dbReference type="SAM" id="SignalP"/>
    </source>
</evidence>
<feature type="chain" id="PRO_5001939942" description="YARHG domain-containing protein" evidence="1">
    <location>
        <begin position="21"/>
        <end position="266"/>
    </location>
</feature>
<dbReference type="AlphaFoldDB" id="A0A098S7W6"/>
<name>A0A098S7W6_9BACT</name>
<proteinExistence type="predicted"/>
<sequence>MLRYFLPLSFLLLSTAICFAQDKETLRQLPPEAVQLYPTLEDMEGYAVGQYKDYLLIFGGSIRSKISDNNYQDFPNLDILLIDFNENRASAYTNGSYEGSLGEQISATGLSYYQNDGLLYLLGGYGYSETHNQFITFPYITVINVKQTVLSLLNGMDPVASFYQLCDDRMAVFDAEMDYNGDEFFLMNGKFAYKLRPFADNPRYVEEKYNEEIRTFKISKDGAEWHLEHFETWYDLEAFREQYGTLIPERIEQQLQQLQQSRNLSQ</sequence>